<dbReference type="InterPro" id="IPR008547">
    <property type="entry name" value="DUF829_TMEM53"/>
</dbReference>
<dbReference type="InterPro" id="IPR029058">
    <property type="entry name" value="AB_hydrolase_fold"/>
</dbReference>
<dbReference type="OrthoDB" id="77878at2759"/>
<dbReference type="GO" id="GO:0017171">
    <property type="term" value="F:serine hydrolase activity"/>
    <property type="evidence" value="ECO:0007669"/>
    <property type="project" value="TreeGrafter"/>
</dbReference>
<reference evidence="1" key="1">
    <citation type="submission" date="2020-08" db="EMBL/GenBank/DDBJ databases">
        <title>Genome sequencing and assembly of the red palm weevil Rhynchophorus ferrugineus.</title>
        <authorList>
            <person name="Dias G.B."/>
            <person name="Bergman C.M."/>
            <person name="Manee M."/>
        </authorList>
    </citation>
    <scope>NUCLEOTIDE SEQUENCE</scope>
    <source>
        <strain evidence="1">AA-2017</strain>
        <tissue evidence="1">Whole larva</tissue>
    </source>
</reference>
<evidence type="ECO:0000313" key="1">
    <source>
        <dbReference type="EMBL" id="KAF7265511.1"/>
    </source>
</evidence>
<dbReference type="SUPFAM" id="SSF53474">
    <property type="entry name" value="alpha/beta-Hydrolases"/>
    <property type="match status" value="1"/>
</dbReference>
<dbReference type="Pfam" id="PF05705">
    <property type="entry name" value="DUF829"/>
    <property type="match status" value="1"/>
</dbReference>
<protein>
    <recommendedName>
        <fullName evidence="3">Transmembrane protein 53</fullName>
    </recommendedName>
</protein>
<dbReference type="EMBL" id="JAACXV010014611">
    <property type="protein sequence ID" value="KAF7265511.1"/>
    <property type="molecule type" value="Genomic_DNA"/>
</dbReference>
<proteinExistence type="predicted"/>
<evidence type="ECO:0008006" key="3">
    <source>
        <dbReference type="Google" id="ProtNLM"/>
    </source>
</evidence>
<dbReference type="PANTHER" id="PTHR20908:SF1">
    <property type="entry name" value="LD15586P"/>
    <property type="match status" value="1"/>
</dbReference>
<organism evidence="1 2">
    <name type="scientific">Rhynchophorus ferrugineus</name>
    <name type="common">Red palm weevil</name>
    <name type="synonym">Curculio ferrugineus</name>
    <dbReference type="NCBI Taxonomy" id="354439"/>
    <lineage>
        <taxon>Eukaryota</taxon>
        <taxon>Metazoa</taxon>
        <taxon>Ecdysozoa</taxon>
        <taxon>Arthropoda</taxon>
        <taxon>Hexapoda</taxon>
        <taxon>Insecta</taxon>
        <taxon>Pterygota</taxon>
        <taxon>Neoptera</taxon>
        <taxon>Endopterygota</taxon>
        <taxon>Coleoptera</taxon>
        <taxon>Polyphaga</taxon>
        <taxon>Cucujiformia</taxon>
        <taxon>Curculionidae</taxon>
        <taxon>Dryophthorinae</taxon>
        <taxon>Rhynchophorus</taxon>
    </lineage>
</organism>
<keyword evidence="2" id="KW-1185">Reference proteome</keyword>
<name>A0A834LYX4_RHYFE</name>
<evidence type="ECO:0000313" key="2">
    <source>
        <dbReference type="Proteomes" id="UP000625711"/>
    </source>
</evidence>
<dbReference type="AlphaFoldDB" id="A0A834LYX4"/>
<comment type="caution">
    <text evidence="1">The sequence shown here is derived from an EMBL/GenBank/DDBJ whole genome shotgun (WGS) entry which is preliminary data.</text>
</comment>
<dbReference type="PANTHER" id="PTHR20908">
    <property type="entry name" value="LD15586P"/>
    <property type="match status" value="1"/>
</dbReference>
<dbReference type="Gene3D" id="3.40.50.1820">
    <property type="entry name" value="alpha/beta hydrolase"/>
    <property type="match status" value="1"/>
</dbReference>
<gene>
    <name evidence="1" type="ORF">GWI33_021085</name>
</gene>
<dbReference type="Proteomes" id="UP000625711">
    <property type="component" value="Unassembled WGS sequence"/>
</dbReference>
<accession>A0A834LYX4</accession>
<sequence length="324" mass="37465">MAVSIISRTIKEGFRKLNHGNIKKSPKILLGFMIMPVRNISCLEVSKNMSLLSNEKKNATVADLKLDQPQENPLVVLLAWMMANKKHTYKYADIWIQKGFDVLTVNVNPWQFLWPTKGTQVVAADILKFLEQNTFYSPLMLHGFSVGGYLWGEVMVQMAHNMDRYQHILDKFVGQIWDSAADVTEIHKGVPPAVFPRNKMMANALGKYIIYHLKTFDKVATRHYIRSSQMFHTTLVHAPALFLLSKTDTIGTESSNQRVKENWESMGIQVEWKIFEKSPHVGHFRKYPKEYVAQLHKFLDTIDLQKEKQKQEGETNKDRIKVKM</sequence>